<dbReference type="GeneID" id="81621433"/>
<protein>
    <submittedName>
        <fullName evidence="1">Uncharacterized protein</fullName>
    </submittedName>
</protein>
<reference evidence="1" key="1">
    <citation type="submission" date="2022-12" db="EMBL/GenBank/DDBJ databases">
        <authorList>
            <person name="Petersen C."/>
        </authorList>
    </citation>
    <scope>NUCLEOTIDE SEQUENCE</scope>
    <source>
        <strain evidence="1">IBT 30728</strain>
    </source>
</reference>
<dbReference type="EMBL" id="JAPWDQ010000002">
    <property type="protein sequence ID" value="KAJ5492835.1"/>
    <property type="molecule type" value="Genomic_DNA"/>
</dbReference>
<dbReference type="Proteomes" id="UP001148312">
    <property type="component" value="Unassembled WGS sequence"/>
</dbReference>
<keyword evidence="2" id="KW-1185">Reference proteome</keyword>
<accession>A0A9X0C085</accession>
<dbReference type="RefSeq" id="XP_056793215.1">
    <property type="nucleotide sequence ID" value="XM_056931184.1"/>
</dbReference>
<gene>
    <name evidence="1" type="ORF">N7539_001581</name>
</gene>
<sequence length="99" mass="11235">MWSIVDRMAVSPPRPSEQKLLHVTLLTAEVIVNWAQKVLHNLQIIARGCRESHDTETPWWKIRVTAVGTEPASTKFSCKLWSPNMKLNGMVRVVRGIGM</sequence>
<evidence type="ECO:0000313" key="2">
    <source>
        <dbReference type="Proteomes" id="UP001148312"/>
    </source>
</evidence>
<comment type="caution">
    <text evidence="1">The sequence shown here is derived from an EMBL/GenBank/DDBJ whole genome shotgun (WGS) entry which is preliminary data.</text>
</comment>
<name>A0A9X0C085_9EURO</name>
<dbReference type="AlphaFoldDB" id="A0A9X0C085"/>
<organism evidence="1 2">
    <name type="scientific">Penicillium diatomitis</name>
    <dbReference type="NCBI Taxonomy" id="2819901"/>
    <lineage>
        <taxon>Eukaryota</taxon>
        <taxon>Fungi</taxon>
        <taxon>Dikarya</taxon>
        <taxon>Ascomycota</taxon>
        <taxon>Pezizomycotina</taxon>
        <taxon>Eurotiomycetes</taxon>
        <taxon>Eurotiomycetidae</taxon>
        <taxon>Eurotiales</taxon>
        <taxon>Aspergillaceae</taxon>
        <taxon>Penicillium</taxon>
    </lineage>
</organism>
<evidence type="ECO:0000313" key="1">
    <source>
        <dbReference type="EMBL" id="KAJ5492835.1"/>
    </source>
</evidence>
<proteinExistence type="predicted"/>
<reference evidence="1" key="2">
    <citation type="journal article" date="2023" name="IMA Fungus">
        <title>Comparative genomic study of the Penicillium genus elucidates a diverse pangenome and 15 lateral gene transfer events.</title>
        <authorList>
            <person name="Petersen C."/>
            <person name="Sorensen T."/>
            <person name="Nielsen M.R."/>
            <person name="Sondergaard T.E."/>
            <person name="Sorensen J.L."/>
            <person name="Fitzpatrick D.A."/>
            <person name="Frisvad J.C."/>
            <person name="Nielsen K.L."/>
        </authorList>
    </citation>
    <scope>NUCLEOTIDE SEQUENCE</scope>
    <source>
        <strain evidence="1">IBT 30728</strain>
    </source>
</reference>